<dbReference type="GO" id="GO:0009306">
    <property type="term" value="P:protein secretion"/>
    <property type="evidence" value="ECO:0007669"/>
    <property type="project" value="InterPro"/>
</dbReference>
<protein>
    <recommendedName>
        <fullName evidence="3">ESX-1 secretion-associated protein</fullName>
    </recommendedName>
</protein>
<dbReference type="AlphaFoldDB" id="A0A193C870"/>
<dbReference type="Pfam" id="PF10824">
    <property type="entry name" value="T7SS_ESX_EspC"/>
    <property type="match status" value="1"/>
</dbReference>
<proteinExistence type="predicted"/>
<organism evidence="1 2">
    <name type="scientific">Amycolatopsis orientalis</name>
    <name type="common">Nocardia orientalis</name>
    <dbReference type="NCBI Taxonomy" id="31958"/>
    <lineage>
        <taxon>Bacteria</taxon>
        <taxon>Bacillati</taxon>
        <taxon>Actinomycetota</taxon>
        <taxon>Actinomycetes</taxon>
        <taxon>Pseudonocardiales</taxon>
        <taxon>Pseudonocardiaceae</taxon>
        <taxon>Amycolatopsis</taxon>
    </lineage>
</organism>
<dbReference type="RefSeq" id="WP_044855732.1">
    <property type="nucleotide sequence ID" value="NZ_CP016174.1"/>
</dbReference>
<keyword evidence="2" id="KW-1185">Reference proteome</keyword>
<gene>
    <name evidence="1" type="ORF">SD37_37915</name>
</gene>
<name>A0A193C870_AMYOR</name>
<dbReference type="STRING" id="31958.SD37_37915"/>
<accession>A0A193C870</accession>
<dbReference type="InterPro" id="IPR036689">
    <property type="entry name" value="ESAT-6-like_sf"/>
</dbReference>
<evidence type="ECO:0000313" key="2">
    <source>
        <dbReference type="Proteomes" id="UP000093695"/>
    </source>
</evidence>
<dbReference type="KEGG" id="aori:SD37_37915"/>
<reference evidence="1 2" key="1">
    <citation type="journal article" date="2015" name="Genome Announc.">
        <title>Draft Genome Sequence of Norvancomycin-Producing Strain Amycolatopsis orientalis CPCC200066.</title>
        <authorList>
            <person name="Lei X."/>
            <person name="Yuan F."/>
            <person name="Shi Y."/>
            <person name="Li X."/>
            <person name="Wang L."/>
            <person name="Hong B."/>
        </authorList>
    </citation>
    <scope>NUCLEOTIDE SEQUENCE [LARGE SCALE GENOMIC DNA]</scope>
    <source>
        <strain evidence="1 2">B-37</strain>
    </source>
</reference>
<sequence>MPDGSVNGGYNVDPAALRRYSGELGNYGGQTGKLKEMVGQADVGNQSWGLVGLFTKDGYTQTLASLKELMEAMAKGLDSAGSKMTQAADIYQGIEEDHVTTFNKLEVKLDGPKTGGKP</sequence>
<dbReference type="Gene3D" id="1.10.287.1060">
    <property type="entry name" value="ESAT-6-like"/>
    <property type="match status" value="1"/>
</dbReference>
<dbReference type="EMBL" id="CP016174">
    <property type="protein sequence ID" value="ANN20806.1"/>
    <property type="molecule type" value="Genomic_DNA"/>
</dbReference>
<dbReference type="Proteomes" id="UP000093695">
    <property type="component" value="Chromosome"/>
</dbReference>
<evidence type="ECO:0000313" key="1">
    <source>
        <dbReference type="EMBL" id="ANN20806.1"/>
    </source>
</evidence>
<dbReference type="eggNOG" id="ENOG5031RQP">
    <property type="taxonomic scope" value="Bacteria"/>
</dbReference>
<dbReference type="SUPFAM" id="SSF140453">
    <property type="entry name" value="EsxAB dimer-like"/>
    <property type="match status" value="1"/>
</dbReference>
<evidence type="ECO:0008006" key="3">
    <source>
        <dbReference type="Google" id="ProtNLM"/>
    </source>
</evidence>
<dbReference type="InterPro" id="IPR022536">
    <property type="entry name" value="EspC"/>
</dbReference>